<accession>A0A3B0XPA9</accession>
<dbReference type="GO" id="GO:0002143">
    <property type="term" value="P:tRNA wobble position uridine thiolation"/>
    <property type="evidence" value="ECO:0007669"/>
    <property type="project" value="TreeGrafter"/>
</dbReference>
<name>A0A3B0XPA9_9ZZZZ</name>
<proteinExistence type="inferred from homology"/>
<dbReference type="PANTHER" id="PTHR37010">
    <property type="entry name" value="SULFURTRANSFERASE TUSE"/>
    <property type="match status" value="1"/>
</dbReference>
<dbReference type="InterPro" id="IPR025526">
    <property type="entry name" value="DsrC-like_dom_sf"/>
</dbReference>
<sequence length="276" mass="30892">MWFEVLSVFLATPQKMIKDLLIGIEINNGGNMNSLVINGNTVNLRNDGRLENIEDWTPVLAEQMAKNEGLSLSEEHWDVINTMREYYKAYNLSPIFKLLRKELSKKYGAERASVEALNALFSNGVQHQGSRLAGVPLAHLDAELDQATRVQSVNFPVNEAGHFNDQFDFNGKSIKVYASGNLVHLEDWSEELACVLAQKEGIELSSDHWIVVNFLRKFYFQYGVAPMVKILIKQMSEELGSEIANKKAMYQLFPAGPAKQGSRIAGLPSPQGCIDD</sequence>
<comment type="similarity">
    <text evidence="2">Belongs to the DsrC/TusE family.</text>
</comment>
<gene>
    <name evidence="4" type="ORF">MNBD_GAMMA10-1544</name>
</gene>
<organism evidence="4">
    <name type="scientific">hydrothermal vent metagenome</name>
    <dbReference type="NCBI Taxonomy" id="652676"/>
    <lineage>
        <taxon>unclassified sequences</taxon>
        <taxon>metagenomes</taxon>
        <taxon>ecological metagenomes</taxon>
    </lineage>
</organism>
<evidence type="ECO:0000256" key="2">
    <source>
        <dbReference type="ARBA" id="ARBA00005718"/>
    </source>
</evidence>
<protein>
    <submittedName>
        <fullName evidence="4">Uncharacterized protein</fullName>
    </submittedName>
</protein>
<dbReference type="Pfam" id="PF04358">
    <property type="entry name" value="DsrC"/>
    <property type="match status" value="2"/>
</dbReference>
<dbReference type="InterPro" id="IPR042072">
    <property type="entry name" value="DsrC-like_C"/>
</dbReference>
<dbReference type="NCBIfam" id="TIGR03342">
    <property type="entry name" value="dsrC_tusE_dsvC"/>
    <property type="match status" value="2"/>
</dbReference>
<evidence type="ECO:0000256" key="1">
    <source>
        <dbReference type="ARBA" id="ARBA00004496"/>
    </source>
</evidence>
<comment type="subcellular location">
    <subcellularLocation>
        <location evidence="1">Cytoplasm</location>
    </subcellularLocation>
</comment>
<dbReference type="GO" id="GO:0005737">
    <property type="term" value="C:cytoplasm"/>
    <property type="evidence" value="ECO:0007669"/>
    <property type="project" value="UniProtKB-SubCell"/>
</dbReference>
<dbReference type="PANTHER" id="PTHR37010:SF1">
    <property type="entry name" value="SULFURTRANSFERASE TUSE"/>
    <property type="match status" value="1"/>
</dbReference>
<dbReference type="Gene3D" id="1.10.10.370">
    <property type="entry name" value="DsrC-like protein, C-terminal domain"/>
    <property type="match status" value="2"/>
</dbReference>
<keyword evidence="3" id="KW-0963">Cytoplasm</keyword>
<evidence type="ECO:0000256" key="3">
    <source>
        <dbReference type="ARBA" id="ARBA00022490"/>
    </source>
</evidence>
<evidence type="ECO:0000313" key="4">
    <source>
        <dbReference type="EMBL" id="VAW63709.1"/>
    </source>
</evidence>
<dbReference type="GO" id="GO:0097163">
    <property type="term" value="F:sulfur carrier activity"/>
    <property type="evidence" value="ECO:0007669"/>
    <property type="project" value="TreeGrafter"/>
</dbReference>
<dbReference type="EMBL" id="UOFJ01000117">
    <property type="protein sequence ID" value="VAW63709.1"/>
    <property type="molecule type" value="Genomic_DNA"/>
</dbReference>
<dbReference type="SUPFAM" id="SSF69721">
    <property type="entry name" value="DsrC, the gamma subunit of dissimilatory sulfite reductase"/>
    <property type="match status" value="2"/>
</dbReference>
<dbReference type="AlphaFoldDB" id="A0A3B0XPA9"/>
<reference evidence="4" key="1">
    <citation type="submission" date="2018-06" db="EMBL/GenBank/DDBJ databases">
        <authorList>
            <person name="Zhirakovskaya E."/>
        </authorList>
    </citation>
    <scope>NUCLEOTIDE SEQUENCE</scope>
</reference>
<dbReference type="Gene3D" id="3.30.1420.10">
    <property type="match status" value="2"/>
</dbReference>
<dbReference type="InterPro" id="IPR043163">
    <property type="entry name" value="DsrC-like_N"/>
</dbReference>
<dbReference type="InterPro" id="IPR007453">
    <property type="entry name" value="DsrC/TusE"/>
</dbReference>